<evidence type="ECO:0000259" key="1">
    <source>
        <dbReference type="Pfam" id="PF01243"/>
    </source>
</evidence>
<dbReference type="EC" id="1.-.-.-" evidence="2"/>
<dbReference type="PANTHER" id="PTHR40660:SF1">
    <property type="entry name" value="5'-PHOSPHATE OXIDASE PUTATIVE DOMAIN-CONTAINING PROTEIN-RELATED"/>
    <property type="match status" value="1"/>
</dbReference>
<dbReference type="InterPro" id="IPR011576">
    <property type="entry name" value="Pyridox_Oxase_N"/>
</dbReference>
<sequence>MLTEKIKSSIQESVLCWLATVDKDGCPSVSPKEVFICNSDTEILIANIASANSVKNIKSNDNVCVSFVDVFKQKGFQLYGKATYIAKNSDSFEAAFGSIKPLTGDKYPVAGVIRITVLKAKSIVAPSYKLFPNITEEQQIESAKKTYGV</sequence>
<evidence type="ECO:0000313" key="3">
    <source>
        <dbReference type="Proteomes" id="UP001231915"/>
    </source>
</evidence>
<dbReference type="EMBL" id="JASJUT010000003">
    <property type="protein sequence ID" value="MDK2595018.1"/>
    <property type="molecule type" value="Genomic_DNA"/>
</dbReference>
<dbReference type="RefSeq" id="WP_284136868.1">
    <property type="nucleotide sequence ID" value="NZ_JASJUT010000003.1"/>
</dbReference>
<dbReference type="SUPFAM" id="SSF50475">
    <property type="entry name" value="FMN-binding split barrel"/>
    <property type="match status" value="1"/>
</dbReference>
<proteinExistence type="predicted"/>
<accession>A0ABT7EIZ7</accession>
<dbReference type="PANTHER" id="PTHR40660">
    <property type="entry name" value="5'-PHOSPHATE OXIDASE PUTATIVE DOMAIN-CONTAINING PROTEIN-RELATED"/>
    <property type="match status" value="1"/>
</dbReference>
<comment type="caution">
    <text evidence="2">The sequence shown here is derived from an EMBL/GenBank/DDBJ whole genome shotgun (WGS) entry which is preliminary data.</text>
</comment>
<dbReference type="GO" id="GO:0004733">
    <property type="term" value="F:pyridoxamine phosphate oxidase activity"/>
    <property type="evidence" value="ECO:0007669"/>
    <property type="project" value="UniProtKB-EC"/>
</dbReference>
<dbReference type="Proteomes" id="UP001231915">
    <property type="component" value="Unassembled WGS sequence"/>
</dbReference>
<dbReference type="InterPro" id="IPR012349">
    <property type="entry name" value="Split_barrel_FMN-bd"/>
</dbReference>
<evidence type="ECO:0000313" key="2">
    <source>
        <dbReference type="EMBL" id="MDK2595018.1"/>
    </source>
</evidence>
<dbReference type="Pfam" id="PF01243">
    <property type="entry name" value="PNPOx_N"/>
    <property type="match status" value="1"/>
</dbReference>
<feature type="domain" description="Pyridoxamine 5'-phosphate oxidase N-terminal" evidence="1">
    <location>
        <begin position="2"/>
        <end position="99"/>
    </location>
</feature>
<dbReference type="EC" id="1.4.3.5" evidence="2"/>
<protein>
    <submittedName>
        <fullName evidence="2">Pyridoxamine 5'-phosphate oxidase family protein</fullName>
        <ecNumber evidence="2">1.-.-.-</ecNumber>
        <ecNumber evidence="2">1.4.3.5</ecNumber>
    </submittedName>
</protein>
<name>A0ABT7EIZ7_9GAMM</name>
<gene>
    <name evidence="2" type="ORF">QNM18_08185</name>
</gene>
<organism evidence="2 3">
    <name type="scientific">Pseudoalteromonas obscura</name>
    <dbReference type="NCBI Taxonomy" id="3048491"/>
    <lineage>
        <taxon>Bacteria</taxon>
        <taxon>Pseudomonadati</taxon>
        <taxon>Pseudomonadota</taxon>
        <taxon>Gammaproteobacteria</taxon>
        <taxon>Alteromonadales</taxon>
        <taxon>Pseudoalteromonadaceae</taxon>
        <taxon>Pseudoalteromonas</taxon>
    </lineage>
</organism>
<keyword evidence="2" id="KW-0560">Oxidoreductase</keyword>
<keyword evidence="3" id="KW-1185">Reference proteome</keyword>
<dbReference type="Gene3D" id="2.30.110.10">
    <property type="entry name" value="Electron Transport, Fmn-binding Protein, Chain A"/>
    <property type="match status" value="1"/>
</dbReference>
<reference evidence="2 3" key="1">
    <citation type="submission" date="2023-05" db="EMBL/GenBank/DDBJ databases">
        <title>Pseudoalteromonas ardens sp. nov., Pseudoalteromonas obscura sp. nov., and Pseudoalteromonas umbrosa sp. nov., isolated from the coral Montipora capitata.</title>
        <authorList>
            <person name="Thomas E.M."/>
            <person name="Smith E.M."/>
            <person name="Papke E."/>
            <person name="Shlafstein M.D."/>
            <person name="Oline D.K."/>
            <person name="Videau P."/>
            <person name="Saw J.H."/>
            <person name="Strangman W.K."/>
            <person name="Ushijima B."/>
        </authorList>
    </citation>
    <scope>NUCLEOTIDE SEQUENCE [LARGE SCALE GENOMIC DNA]</scope>
    <source>
        <strain evidence="2 3">P94</strain>
    </source>
</reference>